<evidence type="ECO:0000256" key="2">
    <source>
        <dbReference type="ARBA" id="ARBA00023157"/>
    </source>
</evidence>
<evidence type="ECO:0000256" key="1">
    <source>
        <dbReference type="ARBA" id="ARBA00022737"/>
    </source>
</evidence>
<reference evidence="6 7" key="1">
    <citation type="submission" date="2019-08" db="EMBL/GenBank/DDBJ databases">
        <title>A chromosome-level genome assembly, high-density linkage maps, and genome scans reveal the genomic architecture of hybrid incompatibilities underlying speciation via character displacement in darters (Percidae: Etheostominae).</title>
        <authorList>
            <person name="Moran R.L."/>
            <person name="Catchen J.M."/>
            <person name="Fuller R.C."/>
        </authorList>
    </citation>
    <scope>NUCLEOTIDE SEQUENCE [LARGE SCALE GENOMIC DNA]</scope>
    <source>
        <strain evidence="6">EspeVRDwgs_2016</strain>
        <tissue evidence="6">Muscle</tissue>
    </source>
</reference>
<evidence type="ECO:0000256" key="3">
    <source>
        <dbReference type="PROSITE-ProRule" id="PRU00059"/>
    </source>
</evidence>
<feature type="domain" description="CUB" evidence="5">
    <location>
        <begin position="92"/>
        <end position="244"/>
    </location>
</feature>
<dbReference type="Pfam" id="PF00431">
    <property type="entry name" value="CUB"/>
    <property type="match status" value="2"/>
</dbReference>
<evidence type="ECO:0000313" key="6">
    <source>
        <dbReference type="EMBL" id="KAA8585785.1"/>
    </source>
</evidence>
<evidence type="ECO:0000256" key="4">
    <source>
        <dbReference type="SAM" id="MobiDB-lite"/>
    </source>
</evidence>
<comment type="caution">
    <text evidence="3">Lacks conserved residue(s) required for the propagation of feature annotation.</text>
</comment>
<keyword evidence="1" id="KW-0677">Repeat</keyword>
<dbReference type="SUPFAM" id="SSF49854">
    <property type="entry name" value="Spermadhesin, CUB domain"/>
    <property type="match status" value="1"/>
</dbReference>
<feature type="region of interest" description="Disordered" evidence="4">
    <location>
        <begin position="162"/>
        <end position="212"/>
    </location>
</feature>
<dbReference type="AlphaFoldDB" id="A0A5J5CZQ8"/>
<sequence length="246" mass="28550">MDEEEKQEHRWENRGSEEEDEEKENTYRVTLRLTSSTLLHTHFPSSCGSVYWGMSIMLAAHQSTLRPHHLSVKFYWLIKLEDQKRWVAEDTCGGTVRGGSGVVTSPGYPGNYGNQADCTWILLAEPGDTISVIFTDFQTEEKYDYLEVEGSEPPTIWHYVAEKQDNKKTKEAKRQETREEWVEQRSRKDNWGDKGSQERRSGDERLSGSNVPSPIVSNKNWLRLHFMTDSNHRYRGFSAHYQGKIT</sequence>
<feature type="region of interest" description="Disordered" evidence="4">
    <location>
        <begin position="1"/>
        <end position="26"/>
    </location>
</feature>
<protein>
    <recommendedName>
        <fullName evidence="5">CUB domain-containing protein</fullName>
    </recommendedName>
</protein>
<dbReference type="CDD" id="cd00041">
    <property type="entry name" value="CUB"/>
    <property type="match status" value="1"/>
</dbReference>
<dbReference type="InterPro" id="IPR035914">
    <property type="entry name" value="Sperma_CUB_dom_sf"/>
</dbReference>
<evidence type="ECO:0000259" key="5">
    <source>
        <dbReference type="PROSITE" id="PS01180"/>
    </source>
</evidence>
<feature type="compositionally biased region" description="Basic and acidic residues" evidence="4">
    <location>
        <begin position="1"/>
        <end position="16"/>
    </location>
</feature>
<keyword evidence="2" id="KW-1015">Disulfide bond</keyword>
<evidence type="ECO:0000313" key="7">
    <source>
        <dbReference type="Proteomes" id="UP000327493"/>
    </source>
</evidence>
<comment type="caution">
    <text evidence="6">The sequence shown here is derived from an EMBL/GenBank/DDBJ whole genome shotgun (WGS) entry which is preliminary data.</text>
</comment>
<gene>
    <name evidence="6" type="ORF">FQN60_007354</name>
</gene>
<accession>A0A5J5CZQ8</accession>
<dbReference type="Gene3D" id="2.60.120.290">
    <property type="entry name" value="Spermadhesin, CUB domain"/>
    <property type="match status" value="1"/>
</dbReference>
<dbReference type="EMBL" id="VOFY01000014">
    <property type="protein sequence ID" value="KAA8585785.1"/>
    <property type="molecule type" value="Genomic_DNA"/>
</dbReference>
<keyword evidence="7" id="KW-1185">Reference proteome</keyword>
<feature type="compositionally biased region" description="Basic and acidic residues" evidence="4">
    <location>
        <begin position="162"/>
        <end position="206"/>
    </location>
</feature>
<dbReference type="SMART" id="SM00042">
    <property type="entry name" value="CUB"/>
    <property type="match status" value="1"/>
</dbReference>
<name>A0A5J5CZQ8_9PERO</name>
<feature type="non-terminal residue" evidence="6">
    <location>
        <position position="246"/>
    </location>
</feature>
<organism evidence="6 7">
    <name type="scientific">Etheostoma spectabile</name>
    <name type="common">orangethroat darter</name>
    <dbReference type="NCBI Taxonomy" id="54343"/>
    <lineage>
        <taxon>Eukaryota</taxon>
        <taxon>Metazoa</taxon>
        <taxon>Chordata</taxon>
        <taxon>Craniata</taxon>
        <taxon>Vertebrata</taxon>
        <taxon>Euteleostomi</taxon>
        <taxon>Actinopterygii</taxon>
        <taxon>Neopterygii</taxon>
        <taxon>Teleostei</taxon>
        <taxon>Neoteleostei</taxon>
        <taxon>Acanthomorphata</taxon>
        <taxon>Eupercaria</taxon>
        <taxon>Perciformes</taxon>
        <taxon>Percoidei</taxon>
        <taxon>Percidae</taxon>
        <taxon>Etheostomatinae</taxon>
        <taxon>Etheostoma</taxon>
    </lineage>
</organism>
<dbReference type="Proteomes" id="UP000327493">
    <property type="component" value="Chromosome 14"/>
</dbReference>
<dbReference type="PROSITE" id="PS01180">
    <property type="entry name" value="CUB"/>
    <property type="match status" value="1"/>
</dbReference>
<dbReference type="InterPro" id="IPR000859">
    <property type="entry name" value="CUB_dom"/>
</dbReference>
<dbReference type="PANTHER" id="PTHR24251">
    <property type="entry name" value="OVOCHYMASE-RELATED"/>
    <property type="match status" value="1"/>
</dbReference>
<proteinExistence type="predicted"/>